<dbReference type="OMA" id="NQVCSCQ"/>
<name>A0A8S1LK50_PARPR</name>
<evidence type="ECO:0000256" key="1">
    <source>
        <dbReference type="SAM" id="MobiDB-lite"/>
    </source>
</evidence>
<keyword evidence="3" id="KW-1185">Reference proteome</keyword>
<protein>
    <submittedName>
        <fullName evidence="2">Uncharacterized protein</fullName>
    </submittedName>
</protein>
<feature type="compositionally biased region" description="Polar residues" evidence="1">
    <location>
        <begin position="41"/>
        <end position="50"/>
    </location>
</feature>
<evidence type="ECO:0000313" key="3">
    <source>
        <dbReference type="Proteomes" id="UP000688137"/>
    </source>
</evidence>
<sequence>MMQNFRKIINVPSQIVEITKISKTKGDLEEIISPESDQEDLSCSTPQSNYFKGDNDSKTKKKKKHIRFSFQNQVCSCQLNSKLNSPKDSPRMNSQSIQSILKPQSLSMFCQKKK</sequence>
<evidence type="ECO:0000313" key="2">
    <source>
        <dbReference type="EMBL" id="CAD8066572.1"/>
    </source>
</evidence>
<gene>
    <name evidence="2" type="ORF">PPRIM_AZ9-3.1.T0390160</name>
</gene>
<proteinExistence type="predicted"/>
<reference evidence="2" key="1">
    <citation type="submission" date="2021-01" db="EMBL/GenBank/DDBJ databases">
        <authorList>
            <consortium name="Genoscope - CEA"/>
            <person name="William W."/>
        </authorList>
    </citation>
    <scope>NUCLEOTIDE SEQUENCE</scope>
</reference>
<accession>A0A8S1LK50</accession>
<comment type="caution">
    <text evidence="2">The sequence shown here is derived from an EMBL/GenBank/DDBJ whole genome shotgun (WGS) entry which is preliminary data.</text>
</comment>
<organism evidence="2 3">
    <name type="scientific">Paramecium primaurelia</name>
    <dbReference type="NCBI Taxonomy" id="5886"/>
    <lineage>
        <taxon>Eukaryota</taxon>
        <taxon>Sar</taxon>
        <taxon>Alveolata</taxon>
        <taxon>Ciliophora</taxon>
        <taxon>Intramacronucleata</taxon>
        <taxon>Oligohymenophorea</taxon>
        <taxon>Peniculida</taxon>
        <taxon>Parameciidae</taxon>
        <taxon>Paramecium</taxon>
    </lineage>
</organism>
<dbReference type="EMBL" id="CAJJDM010000038">
    <property type="protein sequence ID" value="CAD8066572.1"/>
    <property type="molecule type" value="Genomic_DNA"/>
</dbReference>
<feature type="region of interest" description="Disordered" evidence="1">
    <location>
        <begin position="32"/>
        <end position="58"/>
    </location>
</feature>
<dbReference type="Proteomes" id="UP000688137">
    <property type="component" value="Unassembled WGS sequence"/>
</dbReference>
<dbReference type="AlphaFoldDB" id="A0A8S1LK50"/>